<dbReference type="EMBL" id="JAFEUC010000012">
    <property type="protein sequence ID" value="MBM7079158.1"/>
    <property type="molecule type" value="Genomic_DNA"/>
</dbReference>
<keyword evidence="3" id="KW-1185">Reference proteome</keyword>
<name>A0ABS2J0H1_9ACTN</name>
<proteinExistence type="predicted"/>
<protein>
    <submittedName>
        <fullName evidence="2">Uncharacterized protein</fullName>
    </submittedName>
</protein>
<evidence type="ECO:0000256" key="1">
    <source>
        <dbReference type="SAM" id="MobiDB-lite"/>
    </source>
</evidence>
<evidence type="ECO:0000313" key="3">
    <source>
        <dbReference type="Proteomes" id="UP001518872"/>
    </source>
</evidence>
<sequence>MALTALGVSVLALLLAFGSALFAWRAIDQAKDAKSFALGNRPASIAPPPNPSGAAPATSAPASNLPSELPSGIDDVPRSPGEAPVLTEQTVYEPKYQKQPMVLQAACGRTMYADLDEPRAKNDDDQAEISLSTSCSSNQPMLRLMDGVEGSEDARPGMTPKECADKIRSALVGRDAPIPVRKGTALCITTSYQDARERRDQWRMILMQVVGVSNDGAATVELSAWNIPD</sequence>
<gene>
    <name evidence="2" type="ORF">JQX11_22820</name>
</gene>
<dbReference type="Proteomes" id="UP001518872">
    <property type="component" value="Unassembled WGS sequence"/>
</dbReference>
<dbReference type="RefSeq" id="WP_204927019.1">
    <property type="nucleotide sequence ID" value="NZ_JAFEUC010000012.1"/>
</dbReference>
<organism evidence="2 3">
    <name type="scientific">Micromonospora humida</name>
    <dbReference type="NCBI Taxonomy" id="2809018"/>
    <lineage>
        <taxon>Bacteria</taxon>
        <taxon>Bacillati</taxon>
        <taxon>Actinomycetota</taxon>
        <taxon>Actinomycetes</taxon>
        <taxon>Micromonosporales</taxon>
        <taxon>Micromonosporaceae</taxon>
        <taxon>Micromonospora</taxon>
    </lineage>
</organism>
<evidence type="ECO:0000313" key="2">
    <source>
        <dbReference type="EMBL" id="MBM7079158.1"/>
    </source>
</evidence>
<feature type="region of interest" description="Disordered" evidence="1">
    <location>
        <begin position="42"/>
        <end position="82"/>
    </location>
</feature>
<accession>A0ABS2J0H1</accession>
<feature type="compositionally biased region" description="Low complexity" evidence="1">
    <location>
        <begin position="52"/>
        <end position="67"/>
    </location>
</feature>
<reference evidence="2 3" key="1">
    <citation type="submission" date="2021-02" db="EMBL/GenBank/DDBJ databases">
        <authorList>
            <person name="Ra J.-S."/>
        </authorList>
    </citation>
    <scope>NUCLEOTIDE SEQUENCE [LARGE SCALE GENOMIC DNA]</scope>
    <source>
        <strain evidence="2 3">MMS20-R1-14</strain>
    </source>
</reference>
<comment type="caution">
    <text evidence="2">The sequence shown here is derived from an EMBL/GenBank/DDBJ whole genome shotgun (WGS) entry which is preliminary data.</text>
</comment>